<dbReference type="NCBIfam" id="TIGR02126">
    <property type="entry name" value="phgtail_TP901_1"/>
    <property type="match status" value="1"/>
</dbReference>
<proteinExistence type="predicted"/>
<gene>
    <name evidence="1" type="ORF">UFOVP589_19</name>
</gene>
<sequence length="142" mass="15035">MAKQLGRALLVKIGDGATPTEIFANLCGLNSKTLTINNSLIDVTTPDCTTPEGALWREQLNGVKSFSVSGDGYFEDSTTELRMNTVAMLADPKGNFRVTIPAFGTYSGSFYIESLEFGGETEGGVTYSLSLTSNGAVTFAAI</sequence>
<dbReference type="Pfam" id="PF06199">
    <property type="entry name" value="Phage_tail_2"/>
    <property type="match status" value="1"/>
</dbReference>
<name>A0A6J5N047_9CAUD</name>
<protein>
    <submittedName>
        <fullName evidence="1">COG5437 Predicted secreted protein</fullName>
    </submittedName>
</protein>
<dbReference type="EMBL" id="LR796567">
    <property type="protein sequence ID" value="CAB4151471.1"/>
    <property type="molecule type" value="Genomic_DNA"/>
</dbReference>
<accession>A0A6J5N047</accession>
<dbReference type="PRINTS" id="PR01996">
    <property type="entry name" value="MTP1FAMILY"/>
</dbReference>
<reference evidence="1" key="1">
    <citation type="submission" date="2020-04" db="EMBL/GenBank/DDBJ databases">
        <authorList>
            <person name="Chiriac C."/>
            <person name="Salcher M."/>
            <person name="Ghai R."/>
            <person name="Kavagutti S V."/>
        </authorList>
    </citation>
    <scope>NUCLEOTIDE SEQUENCE</scope>
</reference>
<dbReference type="InterPro" id="IPR022344">
    <property type="entry name" value="GTA_major-tail"/>
</dbReference>
<organism evidence="1">
    <name type="scientific">uncultured Caudovirales phage</name>
    <dbReference type="NCBI Taxonomy" id="2100421"/>
    <lineage>
        <taxon>Viruses</taxon>
        <taxon>Duplodnaviria</taxon>
        <taxon>Heunggongvirae</taxon>
        <taxon>Uroviricota</taxon>
        <taxon>Caudoviricetes</taxon>
        <taxon>Peduoviridae</taxon>
        <taxon>Maltschvirus</taxon>
        <taxon>Maltschvirus maltsch</taxon>
    </lineage>
</organism>
<dbReference type="InterPro" id="IPR011855">
    <property type="entry name" value="Phgtail_TP901_1"/>
</dbReference>
<evidence type="ECO:0000313" key="1">
    <source>
        <dbReference type="EMBL" id="CAB4151471.1"/>
    </source>
</evidence>